<sequence length="96" mass="10473">MMTLQRMLFKMSSFLLSQQSVAQSVSSSMPRPSKLRCRRRREAVMLHLTQAAQCEAQSAGSTQECAATWSREQAGSAATSLSAICSCVFRLDPLAA</sequence>
<protein>
    <submittedName>
        <fullName evidence="2">Putative secreted protein</fullName>
    </submittedName>
</protein>
<accession>A0A6B0UEU4</accession>
<feature type="chain" id="PRO_5025519618" evidence="1">
    <location>
        <begin position="23"/>
        <end position="96"/>
    </location>
</feature>
<evidence type="ECO:0000313" key="2">
    <source>
        <dbReference type="EMBL" id="MXU87355.1"/>
    </source>
</evidence>
<name>A0A6B0UEU4_IXORI</name>
<keyword evidence="1" id="KW-0732">Signal</keyword>
<dbReference type="AlphaFoldDB" id="A0A6B0UEU4"/>
<dbReference type="EMBL" id="GIFC01005272">
    <property type="protein sequence ID" value="MXU87355.1"/>
    <property type="molecule type" value="Transcribed_RNA"/>
</dbReference>
<feature type="signal peptide" evidence="1">
    <location>
        <begin position="1"/>
        <end position="22"/>
    </location>
</feature>
<evidence type="ECO:0000256" key="1">
    <source>
        <dbReference type="SAM" id="SignalP"/>
    </source>
</evidence>
<reference evidence="2" key="1">
    <citation type="submission" date="2019-12" db="EMBL/GenBank/DDBJ databases">
        <title>An insight into the sialome of adult female Ixodes ricinus ticks feeding for 6 days.</title>
        <authorList>
            <person name="Perner J."/>
            <person name="Ribeiro J.M.C."/>
        </authorList>
    </citation>
    <scope>NUCLEOTIDE SEQUENCE</scope>
    <source>
        <strain evidence="2">Semi-engorged</strain>
        <tissue evidence="2">Salivary glands</tissue>
    </source>
</reference>
<proteinExistence type="predicted"/>
<organism evidence="2">
    <name type="scientific">Ixodes ricinus</name>
    <name type="common">Common tick</name>
    <name type="synonym">Acarus ricinus</name>
    <dbReference type="NCBI Taxonomy" id="34613"/>
    <lineage>
        <taxon>Eukaryota</taxon>
        <taxon>Metazoa</taxon>
        <taxon>Ecdysozoa</taxon>
        <taxon>Arthropoda</taxon>
        <taxon>Chelicerata</taxon>
        <taxon>Arachnida</taxon>
        <taxon>Acari</taxon>
        <taxon>Parasitiformes</taxon>
        <taxon>Ixodida</taxon>
        <taxon>Ixodoidea</taxon>
        <taxon>Ixodidae</taxon>
        <taxon>Ixodinae</taxon>
        <taxon>Ixodes</taxon>
    </lineage>
</organism>